<feature type="compositionally biased region" description="Low complexity" evidence="2">
    <location>
        <begin position="282"/>
        <end position="356"/>
    </location>
</feature>
<evidence type="ECO:0000313" key="6">
    <source>
        <dbReference type="EMBL" id="WPC21075.1"/>
    </source>
</evidence>
<evidence type="ECO:0000259" key="5">
    <source>
        <dbReference type="Pfam" id="PF13457"/>
    </source>
</evidence>
<dbReference type="RefSeq" id="WP_323707368.1">
    <property type="nucleotide sequence ID" value="NZ_CP104774.1"/>
</dbReference>
<feature type="domain" description="GW" evidence="5">
    <location>
        <begin position="210"/>
        <end position="280"/>
    </location>
</feature>
<protein>
    <submittedName>
        <fullName evidence="6">GW dipeptide domain-containing protein</fullName>
    </submittedName>
</protein>
<dbReference type="Gene3D" id="2.30.30.170">
    <property type="match status" value="2"/>
</dbReference>
<evidence type="ECO:0000256" key="2">
    <source>
        <dbReference type="SAM" id="MobiDB-lite"/>
    </source>
</evidence>
<evidence type="ECO:0000259" key="4">
    <source>
        <dbReference type="Pfam" id="PF00188"/>
    </source>
</evidence>
<feature type="domain" description="GW" evidence="5">
    <location>
        <begin position="120"/>
        <end position="193"/>
    </location>
</feature>
<evidence type="ECO:0000256" key="3">
    <source>
        <dbReference type="SAM" id="SignalP"/>
    </source>
</evidence>
<reference evidence="7" key="1">
    <citation type="submission" date="2024-06" db="EMBL/GenBank/DDBJ databases">
        <authorList>
            <person name="Chang H.C."/>
            <person name="Mun S.Y."/>
        </authorList>
    </citation>
    <scope>NUCLEOTIDE SEQUENCE [LARGE SCALE GENOMIC DNA]</scope>
    <source>
        <strain evidence="7">KT1</strain>
    </source>
</reference>
<sequence length="532" mass="58732">MNKTIITAITGAVTFIALGATAAQASTVHKVTGMKNVAHSARVVLNDYRSHNNNKRMYSLIRKNHNNYTMKSVHYIHNFTKFTLIKSAKISGKTYYYVKSPAGYTGWIWNGYLGMNTSYINGSGNVTVNGNTTNFYNHVNQGDYKSFLKHYGHNYRNHRMQINKLAKKSGTSGYYLRVKYNGKTWGWIHQNGVTYKGSKTTYTAINGKPTVTVKTNATNDFYNHVNRGNYLNHLIHFGESYHGKKFTTDMKAKKSGVSGYYYRVYYNGKNYGWIHQNALNTTSSSSNTTSANKVSSSKKSSSTSNTITPPKNGSSSTNANNTSSKPVTSSSSSKASSSSKPTSSSSSKASSASSSSDDNDGYIEPHFDDVNIAEIKKDIVKDINAYRFAQAKQEGVTDLNEQYWSFTENSQLNQAANVRIKEIATENGYSHTRPDGTQFFTAIDQSGYPVDPQFASTGDGTAEILTQGFQCETNAKTAQSFVDIWKVSPNHASIMLNPYKDVGVGVINSKYGLEAVVDFGTPKGWLSPIIQE</sequence>
<keyword evidence="1 3" id="KW-0732">Signal</keyword>
<keyword evidence="7" id="KW-1185">Reference proteome</keyword>
<dbReference type="InterPro" id="IPR035940">
    <property type="entry name" value="CAP_sf"/>
</dbReference>
<dbReference type="InterPro" id="IPR014044">
    <property type="entry name" value="CAP_dom"/>
</dbReference>
<dbReference type="Pfam" id="PF00188">
    <property type="entry name" value="CAP"/>
    <property type="match status" value="1"/>
</dbReference>
<gene>
    <name evidence="6" type="ORF">N6G96_07195</name>
</gene>
<dbReference type="Proteomes" id="UP001302696">
    <property type="component" value="Chromosome"/>
</dbReference>
<organism evidence="6 7">
    <name type="scientific">Pediococcus inopinatus</name>
    <dbReference type="NCBI Taxonomy" id="114090"/>
    <lineage>
        <taxon>Bacteria</taxon>
        <taxon>Bacillati</taxon>
        <taxon>Bacillota</taxon>
        <taxon>Bacilli</taxon>
        <taxon>Lactobacillales</taxon>
        <taxon>Lactobacillaceae</taxon>
        <taxon>Pediococcus</taxon>
    </lineage>
</organism>
<evidence type="ECO:0000256" key="1">
    <source>
        <dbReference type="ARBA" id="ARBA00022729"/>
    </source>
</evidence>
<dbReference type="Pfam" id="PF13457">
    <property type="entry name" value="GW"/>
    <property type="match status" value="3"/>
</dbReference>
<proteinExistence type="predicted"/>
<dbReference type="SUPFAM" id="SSF82057">
    <property type="entry name" value="Prokaryotic SH3-related domain"/>
    <property type="match status" value="1"/>
</dbReference>
<dbReference type="InterPro" id="IPR025987">
    <property type="entry name" value="GW_dom"/>
</dbReference>
<dbReference type="Gene3D" id="3.40.33.10">
    <property type="entry name" value="CAP"/>
    <property type="match status" value="1"/>
</dbReference>
<feature type="domain" description="GW" evidence="5">
    <location>
        <begin position="52"/>
        <end position="108"/>
    </location>
</feature>
<feature type="region of interest" description="Disordered" evidence="2">
    <location>
        <begin position="282"/>
        <end position="365"/>
    </location>
</feature>
<name>A0ABZ0Q4E6_9LACO</name>
<feature type="signal peptide" evidence="3">
    <location>
        <begin position="1"/>
        <end position="25"/>
    </location>
</feature>
<accession>A0ABZ0Q4E6</accession>
<feature type="chain" id="PRO_5047431561" evidence="3">
    <location>
        <begin position="26"/>
        <end position="532"/>
    </location>
</feature>
<dbReference type="InterPro" id="IPR038200">
    <property type="entry name" value="GW_dom_sf"/>
</dbReference>
<evidence type="ECO:0000313" key="7">
    <source>
        <dbReference type="Proteomes" id="UP001302696"/>
    </source>
</evidence>
<dbReference type="EMBL" id="CP104778">
    <property type="protein sequence ID" value="WPC21075.1"/>
    <property type="molecule type" value="Genomic_DNA"/>
</dbReference>
<feature type="domain" description="SCP" evidence="4">
    <location>
        <begin position="383"/>
        <end position="517"/>
    </location>
</feature>